<protein>
    <recommendedName>
        <fullName evidence="1">N-acetylmuramoyl-L-alanine amidase domain-containing protein</fullName>
    </recommendedName>
</protein>
<dbReference type="AlphaFoldDB" id="A0A2S6N2Y8"/>
<dbReference type="GO" id="GO:0008745">
    <property type="term" value="F:N-acetylmuramoyl-L-alanine amidase activity"/>
    <property type="evidence" value="ECO:0007669"/>
    <property type="project" value="InterPro"/>
</dbReference>
<dbReference type="OrthoDB" id="8858683at2"/>
<dbReference type="Pfam" id="PF01510">
    <property type="entry name" value="Amidase_2"/>
    <property type="match status" value="1"/>
</dbReference>
<dbReference type="CDD" id="cd06583">
    <property type="entry name" value="PGRP"/>
    <property type="match status" value="1"/>
</dbReference>
<gene>
    <name evidence="2" type="ORF">CCR94_16395</name>
</gene>
<proteinExistence type="predicted"/>
<dbReference type="GO" id="GO:0009253">
    <property type="term" value="P:peptidoglycan catabolic process"/>
    <property type="evidence" value="ECO:0007669"/>
    <property type="project" value="InterPro"/>
</dbReference>
<keyword evidence="3" id="KW-1185">Reference proteome</keyword>
<dbReference type="Gene3D" id="3.40.80.10">
    <property type="entry name" value="Peptidoglycan recognition protein-like"/>
    <property type="match status" value="1"/>
</dbReference>
<dbReference type="InterPro" id="IPR002502">
    <property type="entry name" value="Amidase_domain"/>
</dbReference>
<dbReference type="InterPro" id="IPR036505">
    <property type="entry name" value="Amidase/PGRP_sf"/>
</dbReference>
<feature type="domain" description="N-acetylmuramoyl-L-alanine amidase" evidence="1">
    <location>
        <begin position="28"/>
        <end position="165"/>
    </location>
</feature>
<sequence>MSFLANPLAFTPAEFTFYVAKLKWAAWRPKFVTLHNTAEPSLKQWAHFGMGKEEGERRIRNLNHYYHDEQGWHSGPHIFVAPDFIWIACDLEHDGVHASCFNKVSIGVEMVGDYAVESFTTGDGAKVRDNAAAAVGALSHALGIAADSLKFHKECARDHHDCPGKAVDKADFVARVKQHMGVAA</sequence>
<evidence type="ECO:0000313" key="2">
    <source>
        <dbReference type="EMBL" id="PPQ28970.1"/>
    </source>
</evidence>
<name>A0A2S6N2Y8_9HYPH</name>
<dbReference type="SUPFAM" id="SSF55846">
    <property type="entry name" value="N-acetylmuramoyl-L-alanine amidase-like"/>
    <property type="match status" value="1"/>
</dbReference>
<reference evidence="2 3" key="1">
    <citation type="journal article" date="2018" name="Arch. Microbiol.">
        <title>New insights into the metabolic potential of the phototrophic purple bacterium Rhodopila globiformis DSM 161(T) from its draft genome sequence and evidence for a vanadium-dependent nitrogenase.</title>
        <authorList>
            <person name="Imhoff J.F."/>
            <person name="Rahn T."/>
            <person name="Kunzel S."/>
            <person name="Neulinger S.C."/>
        </authorList>
    </citation>
    <scope>NUCLEOTIDE SEQUENCE [LARGE SCALE GENOMIC DNA]</scope>
    <source>
        <strain evidence="2 3">DSM 16996</strain>
    </source>
</reference>
<evidence type="ECO:0000259" key="1">
    <source>
        <dbReference type="Pfam" id="PF01510"/>
    </source>
</evidence>
<dbReference type="Proteomes" id="UP000239089">
    <property type="component" value="Unassembled WGS sequence"/>
</dbReference>
<comment type="caution">
    <text evidence="2">The sequence shown here is derived from an EMBL/GenBank/DDBJ whole genome shotgun (WGS) entry which is preliminary data.</text>
</comment>
<accession>A0A2S6N2Y8</accession>
<dbReference type="RefSeq" id="WP_104508927.1">
    <property type="nucleotide sequence ID" value="NZ_JACIGC010000011.1"/>
</dbReference>
<dbReference type="EMBL" id="NHSJ01000100">
    <property type="protein sequence ID" value="PPQ28970.1"/>
    <property type="molecule type" value="Genomic_DNA"/>
</dbReference>
<evidence type="ECO:0000313" key="3">
    <source>
        <dbReference type="Proteomes" id="UP000239089"/>
    </source>
</evidence>
<organism evidence="2 3">
    <name type="scientific">Rhodoblastus sphagnicola</name>
    <dbReference type="NCBI Taxonomy" id="333368"/>
    <lineage>
        <taxon>Bacteria</taxon>
        <taxon>Pseudomonadati</taxon>
        <taxon>Pseudomonadota</taxon>
        <taxon>Alphaproteobacteria</taxon>
        <taxon>Hyphomicrobiales</taxon>
        <taxon>Rhodoblastaceae</taxon>
        <taxon>Rhodoblastus</taxon>
    </lineage>
</organism>